<dbReference type="PIRSF" id="PIRSF006806">
    <property type="entry name" value="FTHF_cligase"/>
    <property type="match status" value="1"/>
</dbReference>
<keyword evidence="4" id="KW-0460">Magnesium</keyword>
<organism evidence="5 6">
    <name type="scientific">Fluviibacter phosphoraccumulans</name>
    <dbReference type="NCBI Taxonomy" id="1751046"/>
    <lineage>
        <taxon>Bacteria</taxon>
        <taxon>Pseudomonadati</taxon>
        <taxon>Pseudomonadota</taxon>
        <taxon>Betaproteobacteria</taxon>
        <taxon>Rhodocyclales</taxon>
        <taxon>Fluviibacteraceae</taxon>
        <taxon>Fluviibacter</taxon>
    </lineage>
</organism>
<dbReference type="RefSeq" id="WP_162048802.1">
    <property type="nucleotide sequence ID" value="NZ_AP019011.1"/>
</dbReference>
<dbReference type="Pfam" id="PF01812">
    <property type="entry name" value="5-FTHF_cyc-lig"/>
    <property type="match status" value="1"/>
</dbReference>
<dbReference type="AlphaFoldDB" id="A0A679I8S4"/>
<dbReference type="EC" id="6.3.3.2" evidence="4"/>
<sequence>MSTHPDEKFYRSTLRTRMKAWRRTLSAEDHAAFSRKICDILEDHFHPPPSPFALYYPITKEPDIQPLMHEWYAAGVAVCLPRVVTACEPLEFYLWQPNVRLTMDEAGIYAPPADPAVRVTPKHIFIPCLGLDKTGYRLGYGGGYYDRTLPLLPDVKTIGVLYGGQLLDDIHPQAHDVPLDGWITEKGLVL</sequence>
<dbReference type="InterPro" id="IPR037171">
    <property type="entry name" value="NagB/RpiA_transferase-like"/>
</dbReference>
<dbReference type="GO" id="GO:0005524">
    <property type="term" value="F:ATP binding"/>
    <property type="evidence" value="ECO:0007669"/>
    <property type="project" value="UniProtKB-KW"/>
</dbReference>
<reference evidence="6" key="1">
    <citation type="submission" date="2020-01" db="EMBL/GenBank/DDBJ databases">
        <title>Phosphoaccumulans saitamaens gen. nov., sp. nov., a polyphosphate accumulating bacterium isolated from surface river water.</title>
        <authorList>
            <person name="Watanabe K."/>
            <person name="Suda W."/>
        </authorList>
    </citation>
    <scope>NUCLEOTIDE SEQUENCE [LARGE SCALE GENOMIC DNA]</scope>
    <source>
        <strain evidence="6">ICHIAU1</strain>
    </source>
</reference>
<dbReference type="GO" id="GO:0009396">
    <property type="term" value="P:folic acid-containing compound biosynthetic process"/>
    <property type="evidence" value="ECO:0007669"/>
    <property type="project" value="TreeGrafter"/>
</dbReference>
<comment type="similarity">
    <text evidence="1 4">Belongs to the 5-formyltetrahydrofolate cyclo-ligase family.</text>
</comment>
<evidence type="ECO:0000313" key="5">
    <source>
        <dbReference type="EMBL" id="BBU68271.1"/>
    </source>
</evidence>
<evidence type="ECO:0000256" key="2">
    <source>
        <dbReference type="ARBA" id="ARBA00022741"/>
    </source>
</evidence>
<name>A0A679I8S4_9RHOO</name>
<comment type="catalytic activity">
    <reaction evidence="4">
        <text>(6S)-5-formyl-5,6,7,8-tetrahydrofolate + ATP = (6R)-5,10-methenyltetrahydrofolate + ADP + phosphate</text>
        <dbReference type="Rhea" id="RHEA:10488"/>
        <dbReference type="ChEBI" id="CHEBI:30616"/>
        <dbReference type="ChEBI" id="CHEBI:43474"/>
        <dbReference type="ChEBI" id="CHEBI:57455"/>
        <dbReference type="ChEBI" id="CHEBI:57457"/>
        <dbReference type="ChEBI" id="CHEBI:456216"/>
        <dbReference type="EC" id="6.3.3.2"/>
    </reaction>
</comment>
<dbReference type="GO" id="GO:0035999">
    <property type="term" value="P:tetrahydrofolate interconversion"/>
    <property type="evidence" value="ECO:0007669"/>
    <property type="project" value="TreeGrafter"/>
</dbReference>
<keyword evidence="3 4" id="KW-0067">ATP-binding</keyword>
<keyword evidence="6" id="KW-1185">Reference proteome</keyword>
<dbReference type="GO" id="GO:0046872">
    <property type="term" value="F:metal ion binding"/>
    <property type="evidence" value="ECO:0007669"/>
    <property type="project" value="UniProtKB-KW"/>
</dbReference>
<comment type="cofactor">
    <cofactor evidence="4">
        <name>Mg(2+)</name>
        <dbReference type="ChEBI" id="CHEBI:18420"/>
    </cofactor>
</comment>
<dbReference type="SUPFAM" id="SSF100950">
    <property type="entry name" value="NagB/RpiA/CoA transferase-like"/>
    <property type="match status" value="1"/>
</dbReference>
<proteinExistence type="inferred from homology"/>
<dbReference type="PANTHER" id="PTHR23407">
    <property type="entry name" value="ATPASE INHIBITOR/5-FORMYLTETRAHYDROFOLATE CYCLO-LIGASE"/>
    <property type="match status" value="1"/>
</dbReference>
<dbReference type="InterPro" id="IPR024185">
    <property type="entry name" value="FTHF_cligase-like_sf"/>
</dbReference>
<dbReference type="GO" id="GO:0030272">
    <property type="term" value="F:5-formyltetrahydrofolate cyclo-ligase activity"/>
    <property type="evidence" value="ECO:0007669"/>
    <property type="project" value="UniProtKB-EC"/>
</dbReference>
<dbReference type="Proteomes" id="UP000463961">
    <property type="component" value="Chromosome"/>
</dbReference>
<accession>A0A679I8S4</accession>
<dbReference type="InterPro" id="IPR002698">
    <property type="entry name" value="FTHF_cligase"/>
</dbReference>
<dbReference type="Gene3D" id="3.40.50.10420">
    <property type="entry name" value="NagB/RpiA/CoA transferase-like"/>
    <property type="match status" value="1"/>
</dbReference>
<keyword evidence="2 4" id="KW-0547">Nucleotide-binding</keyword>
<dbReference type="OrthoDB" id="9801938at2"/>
<gene>
    <name evidence="5" type="ORF">ICHIAU1_05540</name>
</gene>
<protein>
    <recommendedName>
        <fullName evidence="4">5-formyltetrahydrofolate cyclo-ligase</fullName>
        <ecNumber evidence="4">6.3.3.2</ecNumber>
    </recommendedName>
</protein>
<evidence type="ECO:0000256" key="3">
    <source>
        <dbReference type="ARBA" id="ARBA00022840"/>
    </source>
</evidence>
<dbReference type="PANTHER" id="PTHR23407:SF1">
    <property type="entry name" value="5-FORMYLTETRAHYDROFOLATE CYCLO-LIGASE"/>
    <property type="match status" value="1"/>
</dbReference>
<evidence type="ECO:0000313" key="6">
    <source>
        <dbReference type="Proteomes" id="UP000463961"/>
    </source>
</evidence>
<dbReference type="NCBIfam" id="TIGR02727">
    <property type="entry name" value="MTHFS_bact"/>
    <property type="match status" value="1"/>
</dbReference>
<evidence type="ECO:0000256" key="4">
    <source>
        <dbReference type="RuleBase" id="RU361279"/>
    </source>
</evidence>
<evidence type="ECO:0000256" key="1">
    <source>
        <dbReference type="ARBA" id="ARBA00010638"/>
    </source>
</evidence>
<keyword evidence="4" id="KW-0479">Metal-binding</keyword>
<dbReference type="EMBL" id="AP022345">
    <property type="protein sequence ID" value="BBU68271.1"/>
    <property type="molecule type" value="Genomic_DNA"/>
</dbReference>